<accession>A0A3S0NY55</accession>
<evidence type="ECO:0000313" key="3">
    <source>
        <dbReference type="EMBL" id="RTZ02265.1"/>
    </source>
</evidence>
<dbReference type="PANTHER" id="PTHR14969:SF13">
    <property type="entry name" value="AT30094P"/>
    <property type="match status" value="1"/>
</dbReference>
<keyword evidence="1" id="KW-0472">Membrane</keyword>
<dbReference type="AlphaFoldDB" id="A0A3S0NY55"/>
<keyword evidence="1" id="KW-0812">Transmembrane</keyword>
<dbReference type="Pfam" id="PF01569">
    <property type="entry name" value="PAP2"/>
    <property type="match status" value="1"/>
</dbReference>
<name>A0A3S0NY55_9FLAO</name>
<protein>
    <submittedName>
        <fullName evidence="3">Phosphatase PAP2 family protein</fullName>
    </submittedName>
</protein>
<feature type="transmembrane region" description="Helical" evidence="1">
    <location>
        <begin position="56"/>
        <end position="78"/>
    </location>
</feature>
<feature type="transmembrane region" description="Helical" evidence="1">
    <location>
        <begin position="27"/>
        <end position="49"/>
    </location>
</feature>
<sequence>MLEKINQIDTKLFLFLNGKHNSFFDPIMYWASHKWFWLPFYVFLIFIIIREFHKKSVYILIGIGILITLCDQTASNLIKSSVKRLRPSHEPALQNLVYLSKAGPGGKYGFISSHSANVFGLATFLILLLPAKYNWLKIILLFWAILVAYSRIYNGVHYPLDVIVAMFLGIFYAIIIYFFLNKILITKSNEVV</sequence>
<feature type="domain" description="Phosphatidic acid phosphatase type 2/haloperoxidase" evidence="2">
    <location>
        <begin position="60"/>
        <end position="177"/>
    </location>
</feature>
<evidence type="ECO:0000313" key="4">
    <source>
        <dbReference type="Proteomes" id="UP000280825"/>
    </source>
</evidence>
<dbReference type="InterPro" id="IPR036938">
    <property type="entry name" value="PAP2/HPO_sf"/>
</dbReference>
<evidence type="ECO:0000259" key="2">
    <source>
        <dbReference type="SMART" id="SM00014"/>
    </source>
</evidence>
<dbReference type="SMART" id="SM00014">
    <property type="entry name" value="acidPPc"/>
    <property type="match status" value="1"/>
</dbReference>
<feature type="transmembrane region" description="Helical" evidence="1">
    <location>
        <begin position="108"/>
        <end position="128"/>
    </location>
</feature>
<reference evidence="3 4" key="1">
    <citation type="submission" date="2018-12" db="EMBL/GenBank/DDBJ databases">
        <title>Flavobacterium sp. nov., isolated from glacier ice.</title>
        <authorList>
            <person name="Liu Q."/>
            <person name="Xin Y.-H."/>
        </authorList>
    </citation>
    <scope>NUCLEOTIDE SEQUENCE [LARGE SCALE GENOMIC DNA]</scope>
    <source>
        <strain evidence="3 4">RB1N8</strain>
    </source>
</reference>
<feature type="transmembrane region" description="Helical" evidence="1">
    <location>
        <begin position="158"/>
        <end position="180"/>
    </location>
</feature>
<dbReference type="SUPFAM" id="SSF48317">
    <property type="entry name" value="Acid phosphatase/Vanadium-dependent haloperoxidase"/>
    <property type="match status" value="1"/>
</dbReference>
<keyword evidence="1" id="KW-1133">Transmembrane helix</keyword>
<dbReference type="InterPro" id="IPR000326">
    <property type="entry name" value="PAP2/HPO"/>
</dbReference>
<dbReference type="EMBL" id="RYDJ01000019">
    <property type="protein sequence ID" value="RTZ02265.1"/>
    <property type="molecule type" value="Genomic_DNA"/>
</dbReference>
<dbReference type="PANTHER" id="PTHR14969">
    <property type="entry name" value="SPHINGOSINE-1-PHOSPHATE PHOSPHOHYDROLASE"/>
    <property type="match status" value="1"/>
</dbReference>
<keyword evidence="4" id="KW-1185">Reference proteome</keyword>
<proteinExistence type="predicted"/>
<dbReference type="CDD" id="cd03395">
    <property type="entry name" value="PAP2_like_4"/>
    <property type="match status" value="1"/>
</dbReference>
<evidence type="ECO:0000256" key="1">
    <source>
        <dbReference type="SAM" id="Phobius"/>
    </source>
</evidence>
<dbReference type="RefSeq" id="WP_126562883.1">
    <property type="nucleotide sequence ID" value="NZ_RYDJ01000019.1"/>
</dbReference>
<comment type="caution">
    <text evidence="3">The sequence shown here is derived from an EMBL/GenBank/DDBJ whole genome shotgun (WGS) entry which is preliminary data.</text>
</comment>
<gene>
    <name evidence="3" type="ORF">EKL98_13620</name>
</gene>
<organism evidence="3 4">
    <name type="scientific">Flavobacterium bomense</name>
    <dbReference type="NCBI Taxonomy" id="2497483"/>
    <lineage>
        <taxon>Bacteria</taxon>
        <taxon>Pseudomonadati</taxon>
        <taxon>Bacteroidota</taxon>
        <taxon>Flavobacteriia</taxon>
        <taxon>Flavobacteriales</taxon>
        <taxon>Flavobacteriaceae</taxon>
        <taxon>Flavobacterium</taxon>
    </lineage>
</organism>
<feature type="transmembrane region" description="Helical" evidence="1">
    <location>
        <begin position="135"/>
        <end position="152"/>
    </location>
</feature>
<dbReference type="Proteomes" id="UP000280825">
    <property type="component" value="Unassembled WGS sequence"/>
</dbReference>
<dbReference type="Gene3D" id="1.20.144.10">
    <property type="entry name" value="Phosphatidic acid phosphatase type 2/haloperoxidase"/>
    <property type="match status" value="2"/>
</dbReference>